<proteinExistence type="predicted"/>
<feature type="transmembrane region" description="Helical" evidence="1">
    <location>
        <begin position="7"/>
        <end position="25"/>
    </location>
</feature>
<evidence type="ECO:0000313" key="2">
    <source>
        <dbReference type="EMBL" id="RAR15294.1"/>
    </source>
</evidence>
<dbReference type="InterPro" id="IPR052337">
    <property type="entry name" value="SAT4-like"/>
</dbReference>
<name>A0A364NDA7_STELY</name>
<dbReference type="PANTHER" id="PTHR33048">
    <property type="entry name" value="PTH11-LIKE INTEGRAL MEMBRANE PROTEIN (AFU_ORTHOLOGUE AFUA_5G11245)"/>
    <property type="match status" value="1"/>
</dbReference>
<dbReference type="EMBL" id="QGDH01000013">
    <property type="protein sequence ID" value="RAR15294.1"/>
    <property type="molecule type" value="Genomic_DNA"/>
</dbReference>
<sequence length="158" mass="17198">MARSQKVATIALFASGFICVGFATLRVVQIGSTSGGNTSPSPTWLALWTIIEAGVALCIGCGPAFAVFYRRTQTLNVSYDTHGYFRHPQSCSGVDPSCPNAIKMSSVTISTGRKRASRRDTYWEDTRSSQEELAAEGKGITVTTTLEQNHRRSKTTER</sequence>
<protein>
    <submittedName>
        <fullName evidence="2">Cfem domain-containing protein</fullName>
    </submittedName>
</protein>
<keyword evidence="1" id="KW-0472">Membrane</keyword>
<comment type="caution">
    <text evidence="2">The sequence shown here is derived from an EMBL/GenBank/DDBJ whole genome shotgun (WGS) entry which is preliminary data.</text>
</comment>
<evidence type="ECO:0000256" key="1">
    <source>
        <dbReference type="SAM" id="Phobius"/>
    </source>
</evidence>
<feature type="transmembrane region" description="Helical" evidence="1">
    <location>
        <begin position="45"/>
        <end position="69"/>
    </location>
</feature>
<gene>
    <name evidence="2" type="ORF">DDE83_001328</name>
</gene>
<organism evidence="2 3">
    <name type="scientific">Stemphylium lycopersici</name>
    <name type="common">Tomato gray leaf spot disease fungus</name>
    <name type="synonym">Thyrospora lycopersici</name>
    <dbReference type="NCBI Taxonomy" id="183478"/>
    <lineage>
        <taxon>Eukaryota</taxon>
        <taxon>Fungi</taxon>
        <taxon>Dikarya</taxon>
        <taxon>Ascomycota</taxon>
        <taxon>Pezizomycotina</taxon>
        <taxon>Dothideomycetes</taxon>
        <taxon>Pleosporomycetidae</taxon>
        <taxon>Pleosporales</taxon>
        <taxon>Pleosporineae</taxon>
        <taxon>Pleosporaceae</taxon>
        <taxon>Stemphylium</taxon>
    </lineage>
</organism>
<dbReference type="STRING" id="183478.A0A364NDA7"/>
<dbReference type="Proteomes" id="UP000249619">
    <property type="component" value="Unassembled WGS sequence"/>
</dbReference>
<dbReference type="PANTHER" id="PTHR33048:SF146">
    <property type="entry name" value="INTEGRAL MEMBRANE PROTEIN"/>
    <property type="match status" value="1"/>
</dbReference>
<evidence type="ECO:0000313" key="3">
    <source>
        <dbReference type="Proteomes" id="UP000249619"/>
    </source>
</evidence>
<accession>A0A364NDA7</accession>
<keyword evidence="3" id="KW-1185">Reference proteome</keyword>
<dbReference type="AlphaFoldDB" id="A0A364NDA7"/>
<keyword evidence="1" id="KW-1133">Transmembrane helix</keyword>
<keyword evidence="1" id="KW-0812">Transmembrane</keyword>
<reference evidence="3" key="1">
    <citation type="submission" date="2018-05" db="EMBL/GenBank/DDBJ databases">
        <title>Draft genome sequence of Stemphylium lycopersici strain CIDEFI 213.</title>
        <authorList>
            <person name="Medina R."/>
            <person name="Franco M.E.E."/>
            <person name="Lucentini C.G."/>
            <person name="Saparrat M.C.N."/>
            <person name="Balatti P.A."/>
        </authorList>
    </citation>
    <scope>NUCLEOTIDE SEQUENCE [LARGE SCALE GENOMIC DNA]</scope>
    <source>
        <strain evidence="3">CIDEFI 213</strain>
    </source>
</reference>